<keyword evidence="3" id="KW-1185">Reference proteome</keyword>
<evidence type="ECO:0000256" key="1">
    <source>
        <dbReference type="SAM" id="SignalP"/>
    </source>
</evidence>
<comment type="caution">
    <text evidence="2">The sequence shown here is derived from an EMBL/GenBank/DDBJ whole genome shotgun (WGS) entry which is preliminary data.</text>
</comment>
<dbReference type="Proteomes" id="UP001589568">
    <property type="component" value="Unassembled WGS sequence"/>
</dbReference>
<accession>A0ABV5NLJ8</accession>
<feature type="chain" id="PRO_5046672579" description="SH3 domain-containing protein" evidence="1">
    <location>
        <begin position="27"/>
        <end position="98"/>
    </location>
</feature>
<dbReference type="Gene3D" id="2.30.30.40">
    <property type="entry name" value="SH3 Domains"/>
    <property type="match status" value="1"/>
</dbReference>
<evidence type="ECO:0008006" key="4">
    <source>
        <dbReference type="Google" id="ProtNLM"/>
    </source>
</evidence>
<sequence length="98" mass="11007">MLTARIAALLAATLCTGPAWTVPAHASDRPGCIYRVVRVKTHLNVRAWPNGRILDKLYPGDRTWGPCRKTGSWRHIHGTDVGRKGYAYGHYLKKLGRR</sequence>
<keyword evidence="1" id="KW-0732">Signal</keyword>
<gene>
    <name evidence="2" type="ORF">ACFFR3_16670</name>
</gene>
<protein>
    <recommendedName>
        <fullName evidence="4">SH3 domain-containing protein</fullName>
    </recommendedName>
</protein>
<evidence type="ECO:0000313" key="2">
    <source>
        <dbReference type="EMBL" id="MFB9471157.1"/>
    </source>
</evidence>
<dbReference type="EMBL" id="JBHMCF010000012">
    <property type="protein sequence ID" value="MFB9471157.1"/>
    <property type="molecule type" value="Genomic_DNA"/>
</dbReference>
<dbReference type="RefSeq" id="WP_364371292.1">
    <property type="nucleotide sequence ID" value="NZ_JBHMCF010000012.1"/>
</dbReference>
<organism evidence="2 3">
    <name type="scientific">Nonomuraea salmonea</name>
    <dbReference type="NCBI Taxonomy" id="46181"/>
    <lineage>
        <taxon>Bacteria</taxon>
        <taxon>Bacillati</taxon>
        <taxon>Actinomycetota</taxon>
        <taxon>Actinomycetes</taxon>
        <taxon>Streptosporangiales</taxon>
        <taxon>Streptosporangiaceae</taxon>
        <taxon>Nonomuraea</taxon>
    </lineage>
</organism>
<reference evidence="2 3" key="1">
    <citation type="submission" date="2024-09" db="EMBL/GenBank/DDBJ databases">
        <authorList>
            <person name="Sun Q."/>
            <person name="Mori K."/>
        </authorList>
    </citation>
    <scope>NUCLEOTIDE SEQUENCE [LARGE SCALE GENOMIC DNA]</scope>
    <source>
        <strain evidence="2 3">JCM 3324</strain>
    </source>
</reference>
<proteinExistence type="predicted"/>
<name>A0ABV5NLJ8_9ACTN</name>
<evidence type="ECO:0000313" key="3">
    <source>
        <dbReference type="Proteomes" id="UP001589568"/>
    </source>
</evidence>
<feature type="signal peptide" evidence="1">
    <location>
        <begin position="1"/>
        <end position="26"/>
    </location>
</feature>